<dbReference type="InterPro" id="IPR039421">
    <property type="entry name" value="Type_1_exporter"/>
</dbReference>
<dbReference type="RefSeq" id="WP_148102972.1">
    <property type="nucleotide sequence ID" value="NZ_RXYK01000026.1"/>
</dbReference>
<dbReference type="Proteomes" id="UP000279908">
    <property type="component" value="Unassembled WGS sequence"/>
</dbReference>
<feature type="transmembrane region" description="Helical" evidence="5">
    <location>
        <begin position="299"/>
        <end position="318"/>
    </location>
</feature>
<dbReference type="PANTHER" id="PTHR24221">
    <property type="entry name" value="ATP-BINDING CASSETTE SUB-FAMILY B"/>
    <property type="match status" value="1"/>
</dbReference>
<dbReference type="PANTHER" id="PTHR24221:SF654">
    <property type="entry name" value="ATP-BINDING CASSETTE SUB-FAMILY B MEMBER 6"/>
    <property type="match status" value="1"/>
</dbReference>
<name>A0A432ASI2_CHLPH</name>
<feature type="transmembrane region" description="Helical" evidence="5">
    <location>
        <begin position="274"/>
        <end position="292"/>
    </location>
</feature>
<keyword evidence="4 5" id="KW-0472">Membrane</keyword>
<feature type="transmembrane region" description="Helical" evidence="5">
    <location>
        <begin position="160"/>
        <end position="183"/>
    </location>
</feature>
<dbReference type="InterPro" id="IPR036640">
    <property type="entry name" value="ABC1_TM_sf"/>
</dbReference>
<dbReference type="Gene3D" id="3.40.50.300">
    <property type="entry name" value="P-loop containing nucleotide triphosphate hydrolases"/>
    <property type="match status" value="1"/>
</dbReference>
<protein>
    <submittedName>
        <fullName evidence="7">ABC transporter ATP-binding protein</fullName>
    </submittedName>
</protein>
<evidence type="ECO:0000256" key="2">
    <source>
        <dbReference type="ARBA" id="ARBA00022692"/>
    </source>
</evidence>
<feature type="non-terminal residue" evidence="7">
    <location>
        <position position="513"/>
    </location>
</feature>
<evidence type="ECO:0000256" key="4">
    <source>
        <dbReference type="ARBA" id="ARBA00023136"/>
    </source>
</evidence>
<dbReference type="Pfam" id="PF00005">
    <property type="entry name" value="ABC_tran"/>
    <property type="match status" value="1"/>
</dbReference>
<dbReference type="EMBL" id="RXYK01000026">
    <property type="protein sequence ID" value="RTY35185.1"/>
    <property type="molecule type" value="Genomic_DNA"/>
</dbReference>
<dbReference type="Gene3D" id="1.20.1560.10">
    <property type="entry name" value="ABC transporter type 1, transmembrane domain"/>
    <property type="match status" value="1"/>
</dbReference>
<dbReference type="GO" id="GO:0016887">
    <property type="term" value="F:ATP hydrolysis activity"/>
    <property type="evidence" value="ECO:0007669"/>
    <property type="project" value="InterPro"/>
</dbReference>
<keyword evidence="7" id="KW-0067">ATP-binding</keyword>
<dbReference type="InterPro" id="IPR027417">
    <property type="entry name" value="P-loop_NTPase"/>
</dbReference>
<feature type="transmembrane region" description="Helical" evidence="5">
    <location>
        <begin position="189"/>
        <end position="210"/>
    </location>
</feature>
<accession>A0A432ASI2</accession>
<dbReference type="GO" id="GO:0140359">
    <property type="term" value="F:ABC-type transporter activity"/>
    <property type="evidence" value="ECO:0007669"/>
    <property type="project" value="InterPro"/>
</dbReference>
<proteinExistence type="predicted"/>
<feature type="transmembrane region" description="Helical" evidence="5">
    <location>
        <begin position="29"/>
        <end position="51"/>
    </location>
</feature>
<keyword evidence="3 5" id="KW-1133">Transmembrane helix</keyword>
<feature type="domain" description="ABC transmembrane type-1" evidence="6">
    <location>
        <begin position="31"/>
        <end position="326"/>
    </location>
</feature>
<evidence type="ECO:0000256" key="5">
    <source>
        <dbReference type="SAM" id="Phobius"/>
    </source>
</evidence>
<dbReference type="SUPFAM" id="SSF90123">
    <property type="entry name" value="ABC transporter transmembrane region"/>
    <property type="match status" value="1"/>
</dbReference>
<evidence type="ECO:0000313" key="8">
    <source>
        <dbReference type="Proteomes" id="UP000279908"/>
    </source>
</evidence>
<evidence type="ECO:0000259" key="6">
    <source>
        <dbReference type="PROSITE" id="PS50929"/>
    </source>
</evidence>
<keyword evidence="2 5" id="KW-0812">Transmembrane</keyword>
<feature type="transmembrane region" description="Helical" evidence="5">
    <location>
        <begin position="85"/>
        <end position="110"/>
    </location>
</feature>
<reference evidence="7 8" key="1">
    <citation type="submission" date="2018-12" db="EMBL/GenBank/DDBJ databases">
        <authorList>
            <person name="Lunina O.N."/>
            <person name="Grouzdev D.S."/>
            <person name="Gorlenko V.M."/>
            <person name="Savvichev A.S."/>
        </authorList>
    </citation>
    <scope>NUCLEOTIDE SEQUENCE [LARGE SCALE GENOMIC DNA]</scope>
    <source>
        <strain evidence="7 8">BrKhr-17</strain>
    </source>
</reference>
<dbReference type="AlphaFoldDB" id="A0A432ASI2"/>
<sequence length="513" mass="56279">MGQSTEGRGALSSVIAIFKEFLSRYPKHFGLLFLLLLAEGIVAGLSVMAVVPMMDFLLDPSLSKVGRVTSVVLQVLDRVDLMPSFVVFGGLFFISVLFRGLFSVMIRYAILRIKYAVVRGLFGDALKTFFKARWGFFSGSEQGRLLNTLNKELNTIGDTLGALATFLANIIQLAVYLAVPIWLNASMTLTALGLAVLFGLPFLLLHKVTYRLGRRNTETANVAMGVLSEMLGAARLILGFGRQQHAQDSYLKAFDQHIKVTLRSQVLSTAVPQFFQPMAVLAVLIALGFSIGRQAPVSELAAVMWSLLAAMPILASLLQGNVTISNFLPSYEQLVDLRRKAADFVEIQGDRIFSRLDHAIELRHLGFTYPGRSHTLVDVNMSFRKGEMVALVGESGAGKSTITDLVLGLQVPDEGEVLIDGVSLGAWNQNSFRERVGYVPQDPQLFHMSIRQNLLWSDDNASEAAMWDALRAANADQFVRDLPEGIDTGGATLLWTLKEAIYSSKTGDMNYGT</sequence>
<evidence type="ECO:0000256" key="3">
    <source>
        <dbReference type="ARBA" id="ARBA00022989"/>
    </source>
</evidence>
<evidence type="ECO:0000313" key="7">
    <source>
        <dbReference type="EMBL" id="RTY35185.1"/>
    </source>
</evidence>
<comment type="subcellular location">
    <subcellularLocation>
        <location evidence="1">Cell membrane</location>
        <topology evidence="1">Multi-pass membrane protein</topology>
    </subcellularLocation>
</comment>
<dbReference type="Pfam" id="PF00664">
    <property type="entry name" value="ABC_membrane"/>
    <property type="match status" value="1"/>
</dbReference>
<dbReference type="InterPro" id="IPR003439">
    <property type="entry name" value="ABC_transporter-like_ATP-bd"/>
</dbReference>
<comment type="caution">
    <text evidence="7">The sequence shown here is derived from an EMBL/GenBank/DDBJ whole genome shotgun (WGS) entry which is preliminary data.</text>
</comment>
<dbReference type="SUPFAM" id="SSF52540">
    <property type="entry name" value="P-loop containing nucleoside triphosphate hydrolases"/>
    <property type="match status" value="1"/>
</dbReference>
<keyword evidence="7" id="KW-0547">Nucleotide-binding</keyword>
<dbReference type="InterPro" id="IPR011527">
    <property type="entry name" value="ABC1_TM_dom"/>
</dbReference>
<dbReference type="PROSITE" id="PS50929">
    <property type="entry name" value="ABC_TM1F"/>
    <property type="match status" value="1"/>
</dbReference>
<evidence type="ECO:0000256" key="1">
    <source>
        <dbReference type="ARBA" id="ARBA00004651"/>
    </source>
</evidence>
<gene>
    <name evidence="7" type="ORF">EKD02_09455</name>
</gene>
<organism evidence="7 8">
    <name type="scientific">Chlorobium phaeovibrioides</name>
    <dbReference type="NCBI Taxonomy" id="1094"/>
    <lineage>
        <taxon>Bacteria</taxon>
        <taxon>Pseudomonadati</taxon>
        <taxon>Chlorobiota</taxon>
        <taxon>Chlorobiia</taxon>
        <taxon>Chlorobiales</taxon>
        <taxon>Chlorobiaceae</taxon>
        <taxon>Chlorobium/Pelodictyon group</taxon>
        <taxon>Chlorobium</taxon>
    </lineage>
</organism>
<dbReference type="GO" id="GO:0005886">
    <property type="term" value="C:plasma membrane"/>
    <property type="evidence" value="ECO:0007669"/>
    <property type="project" value="UniProtKB-SubCell"/>
</dbReference>
<dbReference type="GO" id="GO:0034040">
    <property type="term" value="F:ATPase-coupled lipid transmembrane transporter activity"/>
    <property type="evidence" value="ECO:0007669"/>
    <property type="project" value="TreeGrafter"/>
</dbReference>
<dbReference type="GO" id="GO:0005524">
    <property type="term" value="F:ATP binding"/>
    <property type="evidence" value="ECO:0007669"/>
    <property type="project" value="UniProtKB-KW"/>
</dbReference>